<dbReference type="Pfam" id="PF13087">
    <property type="entry name" value="AAA_12"/>
    <property type="match status" value="1"/>
</dbReference>
<sequence>MPYRRTPRDMKTLNGSIALSASDLVGHLNCRTLSDLDRAVAEGALARPPVWTDPYLEALRERGDRHEQAFVRHLEGTGLDVVRIDGVDVTDEGLAATQEAMTAGVSVIVQGALRKGAWSGRADILLRVETPSVFGTWSYEVVDTKLARETKAGAVLQLCVYSDLLEHVQGVAPEHMSVVTPWSDFEMQRYRFADYAAYYRSVRRSLEVVQKGDRPQDHYPDPKAHCDVCRWQVSCDQRRRADDHLSLVAGISALQINELNARSVGTVRQLAELPLPLQWKPDRGSPGSYPRVREQARIQVEARDAGEGKFEVLPIEDGFGLTRLPEPSRGDIFLDIEGDPFVGEHGIEYLLGHQYVEPDGEAIYHPAWALTREEERAAFEAFIDFVVERSKVYPDLHIYHYAPYEPAALKRLMGRYATREEAVDWMLRANVFVDLYSIVRHAVRASVDSYSIKRLEPFYQYERSTALTIANHSLANLQTCLELDDIASIAPEDRQTVERYNQDDCRSASALRDWLEGLRSAQIASGVAIARPTPEDGVASENVTAWLERINALVVRLTVDIPADVAARSGEQQARWVLANILDFHRREQKATWWEHFRLADLSADELLDERAAVSGLVFERVVGGTAPAPIHRYQFPPQDFEFREGDDALSLGGGKFGSFVAISMENRTVDIKKRRDTRDMHPEAVFRSKIVNAQVMGDSLVQIGDYVATHGISGEGAYQAARDLLLRVAPRLVHEAIQHENESTLDAAMRVARHLQAGVLPIQGPPGTGKTYTAARMICELVRSGRKVGITAASHKVVRNVIDETVRTANELQIALTCCLKVADIEDPQPRIAFTTDNGQFFHSLSHDVQVGGGTAWLWSRQEAFESVDVLFVDEAAQMSLANVLAVSQAARAIVLIGDPQQLDSPIQGTHPDGCDASALHHVLGDEQTIAPDKGLFLAETWRLHPDICAFTSELFYAGKLHPIAGLSRQVIRSPSLLAGSGLRYVPIPHTGNQNASIEEAQAVCCLVEALLAGGSTWIDRDGQEKDLTIDDILIITPYNAQVMEIKRVLPNAKVGTVDKFQGQQAPIAIYSTASSSHADAPRGMEFLYSLNRFNVATSRAKCLSVLVCSPGVFEAECRTPRQMQLANAFCRYREMAVELAPI</sequence>
<accession>A0ABN1IH32</accession>
<keyword evidence="4" id="KW-0067">ATP-binding</keyword>
<dbReference type="EMBL" id="BAAAEU010000006">
    <property type="protein sequence ID" value="GAA0713273.1"/>
    <property type="molecule type" value="Genomic_DNA"/>
</dbReference>
<comment type="caution">
    <text evidence="7">The sequence shown here is derived from an EMBL/GenBank/DDBJ whole genome shotgun (WGS) entry which is preliminary data.</text>
</comment>
<reference evidence="7 8" key="1">
    <citation type="journal article" date="2019" name="Int. J. Syst. Evol. Microbiol.">
        <title>The Global Catalogue of Microorganisms (GCM) 10K type strain sequencing project: providing services to taxonomists for standard genome sequencing and annotation.</title>
        <authorList>
            <consortium name="The Broad Institute Genomics Platform"/>
            <consortium name="The Broad Institute Genome Sequencing Center for Infectious Disease"/>
            <person name="Wu L."/>
            <person name="Ma J."/>
        </authorList>
    </citation>
    <scope>NUCLEOTIDE SEQUENCE [LARGE SCALE GENOMIC DNA]</scope>
    <source>
        <strain evidence="7 8">JCM 15421</strain>
    </source>
</reference>
<dbReference type="InterPro" id="IPR041679">
    <property type="entry name" value="DNA2/NAM7-like_C"/>
</dbReference>
<dbReference type="InterPro" id="IPR027417">
    <property type="entry name" value="P-loop_NTPase"/>
</dbReference>
<dbReference type="Pfam" id="PF13604">
    <property type="entry name" value="AAA_30"/>
    <property type="match status" value="1"/>
</dbReference>
<proteinExistence type="predicted"/>
<protein>
    <submittedName>
        <fullName evidence="7">TM0106 family RecB-like putative nuclease</fullName>
    </submittedName>
</protein>
<evidence type="ECO:0000256" key="3">
    <source>
        <dbReference type="ARBA" id="ARBA00022806"/>
    </source>
</evidence>
<keyword evidence="8" id="KW-1185">Reference proteome</keyword>
<evidence type="ECO:0000256" key="2">
    <source>
        <dbReference type="ARBA" id="ARBA00022801"/>
    </source>
</evidence>
<evidence type="ECO:0000259" key="5">
    <source>
        <dbReference type="Pfam" id="PF13087"/>
    </source>
</evidence>
<dbReference type="Gene3D" id="3.40.50.300">
    <property type="entry name" value="P-loop containing nucleotide triphosphate hydrolases"/>
    <property type="match status" value="2"/>
</dbReference>
<keyword evidence="2" id="KW-0378">Hydrolase</keyword>
<dbReference type="Pfam" id="PF13482">
    <property type="entry name" value="RNase_H_2"/>
    <property type="match status" value="1"/>
</dbReference>
<dbReference type="PANTHER" id="PTHR43788">
    <property type="entry name" value="DNA2/NAM7 HELICASE FAMILY MEMBER"/>
    <property type="match status" value="1"/>
</dbReference>
<evidence type="ECO:0000313" key="8">
    <source>
        <dbReference type="Proteomes" id="UP001501523"/>
    </source>
</evidence>
<dbReference type="InterPro" id="IPR047187">
    <property type="entry name" value="SF1_C_Upf1"/>
</dbReference>
<dbReference type="Proteomes" id="UP001501523">
    <property type="component" value="Unassembled WGS sequence"/>
</dbReference>
<gene>
    <name evidence="7" type="ORF">GCM10009105_16640</name>
</gene>
<dbReference type="InterPro" id="IPR019993">
    <property type="entry name" value="RecB_nuclease_TM0106_put"/>
</dbReference>
<dbReference type="PANTHER" id="PTHR43788:SF8">
    <property type="entry name" value="DNA-BINDING PROTEIN SMUBP-2"/>
    <property type="match status" value="1"/>
</dbReference>
<feature type="domain" description="YprB ribonuclease H-like" evidence="6">
    <location>
        <begin position="332"/>
        <end position="515"/>
    </location>
</feature>
<keyword evidence="1" id="KW-0547">Nucleotide-binding</keyword>
<organism evidence="7 8">
    <name type="scientific">Dokdonella soli</name>
    <dbReference type="NCBI Taxonomy" id="529810"/>
    <lineage>
        <taxon>Bacteria</taxon>
        <taxon>Pseudomonadati</taxon>
        <taxon>Pseudomonadota</taxon>
        <taxon>Gammaproteobacteria</taxon>
        <taxon>Lysobacterales</taxon>
        <taxon>Rhodanobacteraceae</taxon>
        <taxon>Dokdonella</taxon>
    </lineage>
</organism>
<dbReference type="CDD" id="cd18808">
    <property type="entry name" value="SF1_C_Upf1"/>
    <property type="match status" value="1"/>
</dbReference>
<keyword evidence="3" id="KW-0347">Helicase</keyword>
<feature type="domain" description="DNA2/NAM7 helicase-like C-terminal" evidence="5">
    <location>
        <begin position="933"/>
        <end position="1111"/>
    </location>
</feature>
<dbReference type="InterPro" id="IPR050534">
    <property type="entry name" value="Coronavir_polyprotein_1ab"/>
</dbReference>
<dbReference type="CDD" id="cd17934">
    <property type="entry name" value="DEXXQc_Upf1-like"/>
    <property type="match status" value="1"/>
</dbReference>
<name>A0ABN1IH32_9GAMM</name>
<dbReference type="NCBIfam" id="TIGR03491">
    <property type="entry name" value="TM0106 family RecB-like putative nuclease"/>
    <property type="match status" value="1"/>
</dbReference>
<dbReference type="SUPFAM" id="SSF52540">
    <property type="entry name" value="P-loop containing nucleoside triphosphate hydrolases"/>
    <property type="match status" value="1"/>
</dbReference>
<evidence type="ECO:0000259" key="6">
    <source>
        <dbReference type="Pfam" id="PF13482"/>
    </source>
</evidence>
<evidence type="ECO:0000313" key="7">
    <source>
        <dbReference type="EMBL" id="GAA0713273.1"/>
    </source>
</evidence>
<evidence type="ECO:0000256" key="1">
    <source>
        <dbReference type="ARBA" id="ARBA00022741"/>
    </source>
</evidence>
<evidence type="ECO:0000256" key="4">
    <source>
        <dbReference type="ARBA" id="ARBA00022840"/>
    </source>
</evidence>
<dbReference type="InterPro" id="IPR038720">
    <property type="entry name" value="YprB_RNase_H-like_dom"/>
</dbReference>